<dbReference type="Proteomes" id="UP001589532">
    <property type="component" value="Unassembled WGS sequence"/>
</dbReference>
<organism evidence="2 3">
    <name type="scientific">Nonomuraea helvata</name>
    <dbReference type="NCBI Taxonomy" id="37484"/>
    <lineage>
        <taxon>Bacteria</taxon>
        <taxon>Bacillati</taxon>
        <taxon>Actinomycetota</taxon>
        <taxon>Actinomycetes</taxon>
        <taxon>Streptosporangiales</taxon>
        <taxon>Streptosporangiaceae</taxon>
        <taxon>Nonomuraea</taxon>
    </lineage>
</organism>
<dbReference type="EMBL" id="JBHMBW010000003">
    <property type="protein sequence ID" value="MFB9622377.1"/>
    <property type="molecule type" value="Genomic_DNA"/>
</dbReference>
<keyword evidence="1" id="KW-0472">Membrane</keyword>
<dbReference type="RefSeq" id="WP_344996972.1">
    <property type="nucleotide sequence ID" value="NZ_BAAAXV010000009.1"/>
</dbReference>
<reference evidence="2 3" key="1">
    <citation type="submission" date="2024-09" db="EMBL/GenBank/DDBJ databases">
        <authorList>
            <person name="Sun Q."/>
            <person name="Mori K."/>
        </authorList>
    </citation>
    <scope>NUCLEOTIDE SEQUENCE [LARGE SCALE GENOMIC DNA]</scope>
    <source>
        <strain evidence="2 3">JCM 3143</strain>
    </source>
</reference>
<evidence type="ECO:0000313" key="2">
    <source>
        <dbReference type="EMBL" id="MFB9622377.1"/>
    </source>
</evidence>
<protein>
    <recommendedName>
        <fullName evidence="4">WXG100 family type VII secretion target</fullName>
    </recommendedName>
</protein>
<accession>A0ABV5RSH2</accession>
<sequence>MAPYEEAQEWMLQAKLIASGATYVLPYAAPLVGMLLMAVGDSAEQHRAAQQWLNETPVDAGPKYGPTAKTAPAVHASGVSDLAYLRNELQRLSRQIGESEEWLGRAYDSFLEKVKELDANLQKLDNNRTACGNTLKCSAAVYFALTMFFYAIAVILAGLAAWVVYMRSTAIGLGVEPQAISQVVKLHETVSKVVQQHSRGVIKASAIIAAAGVALNQIAKDLPFVDPVKVEKPKMLEAKAMWDSAKLDIIDDPQSGLDTGQFKQPSIMPEVGW</sequence>
<evidence type="ECO:0000313" key="3">
    <source>
        <dbReference type="Proteomes" id="UP001589532"/>
    </source>
</evidence>
<gene>
    <name evidence="2" type="ORF">ACFFSA_04720</name>
</gene>
<keyword evidence="3" id="KW-1185">Reference proteome</keyword>
<evidence type="ECO:0008006" key="4">
    <source>
        <dbReference type="Google" id="ProtNLM"/>
    </source>
</evidence>
<keyword evidence="1" id="KW-1133">Transmembrane helix</keyword>
<proteinExistence type="predicted"/>
<evidence type="ECO:0000256" key="1">
    <source>
        <dbReference type="SAM" id="Phobius"/>
    </source>
</evidence>
<name>A0ABV5RSH2_9ACTN</name>
<feature type="transmembrane region" description="Helical" evidence="1">
    <location>
        <begin position="140"/>
        <end position="165"/>
    </location>
</feature>
<keyword evidence="1" id="KW-0812">Transmembrane</keyword>
<comment type="caution">
    <text evidence="2">The sequence shown here is derived from an EMBL/GenBank/DDBJ whole genome shotgun (WGS) entry which is preliminary data.</text>
</comment>